<dbReference type="InterPro" id="IPR009061">
    <property type="entry name" value="DNA-bd_dom_put_sf"/>
</dbReference>
<dbReference type="CDD" id="cd04762">
    <property type="entry name" value="HTH_MerR-trunc"/>
    <property type="match status" value="1"/>
</dbReference>
<dbReference type="InterPro" id="IPR041657">
    <property type="entry name" value="HTH_17"/>
</dbReference>
<sequence length="66" mass="7608">MYVKVHEASEILGVAPNTVRKWGAEGKIPEHRHPINGYRLYKREDLEQVLLELAQSAQQTPKRKAK</sequence>
<dbReference type="PROSITE" id="PS50937">
    <property type="entry name" value="HTH_MERR_2"/>
    <property type="match status" value="1"/>
</dbReference>
<dbReference type="SUPFAM" id="SSF46955">
    <property type="entry name" value="Putative DNA-binding domain"/>
    <property type="match status" value="1"/>
</dbReference>
<dbReference type="RefSeq" id="WP_230218472.1">
    <property type="nucleotide sequence ID" value="NZ_JAJKFU010000009.1"/>
</dbReference>
<feature type="domain" description="HTH merR-type" evidence="1">
    <location>
        <begin position="1"/>
        <end position="47"/>
    </location>
</feature>
<organism evidence="2 3">
    <name type="scientific">Blastopirellula sediminis</name>
    <dbReference type="NCBI Taxonomy" id="2894196"/>
    <lineage>
        <taxon>Bacteria</taxon>
        <taxon>Pseudomonadati</taxon>
        <taxon>Planctomycetota</taxon>
        <taxon>Planctomycetia</taxon>
        <taxon>Pirellulales</taxon>
        <taxon>Pirellulaceae</taxon>
        <taxon>Blastopirellula</taxon>
    </lineage>
</organism>
<keyword evidence="3" id="KW-1185">Reference proteome</keyword>
<dbReference type="Pfam" id="PF12728">
    <property type="entry name" value="HTH_17"/>
    <property type="match status" value="1"/>
</dbReference>
<evidence type="ECO:0000313" key="3">
    <source>
        <dbReference type="Proteomes" id="UP001139103"/>
    </source>
</evidence>
<protein>
    <submittedName>
        <fullName evidence="2">Helix-turn-helix domain-containing protein</fullName>
    </submittedName>
</protein>
<evidence type="ECO:0000313" key="2">
    <source>
        <dbReference type="EMBL" id="MCC9628661.1"/>
    </source>
</evidence>
<dbReference type="InterPro" id="IPR000551">
    <property type="entry name" value="MerR-type_HTH_dom"/>
</dbReference>
<dbReference type="Proteomes" id="UP001139103">
    <property type="component" value="Unassembled WGS sequence"/>
</dbReference>
<dbReference type="GO" id="GO:0003677">
    <property type="term" value="F:DNA binding"/>
    <property type="evidence" value="ECO:0007669"/>
    <property type="project" value="InterPro"/>
</dbReference>
<accession>A0A9X1SGG3</accession>
<name>A0A9X1SGG3_9BACT</name>
<dbReference type="Gene3D" id="1.10.1660.10">
    <property type="match status" value="1"/>
</dbReference>
<dbReference type="EMBL" id="JAJKFT010000004">
    <property type="protein sequence ID" value="MCC9628661.1"/>
    <property type="molecule type" value="Genomic_DNA"/>
</dbReference>
<dbReference type="GO" id="GO:0006355">
    <property type="term" value="P:regulation of DNA-templated transcription"/>
    <property type="evidence" value="ECO:0007669"/>
    <property type="project" value="InterPro"/>
</dbReference>
<evidence type="ECO:0000259" key="1">
    <source>
        <dbReference type="PROSITE" id="PS50937"/>
    </source>
</evidence>
<comment type="caution">
    <text evidence="2">The sequence shown here is derived from an EMBL/GenBank/DDBJ whole genome shotgun (WGS) entry which is preliminary data.</text>
</comment>
<gene>
    <name evidence="2" type="ORF">LOC68_09645</name>
</gene>
<dbReference type="AlphaFoldDB" id="A0A9X1SGG3"/>
<proteinExistence type="predicted"/>
<reference evidence="2" key="1">
    <citation type="submission" date="2021-11" db="EMBL/GenBank/DDBJ databases">
        <title>Genome sequence.</title>
        <authorList>
            <person name="Sun Q."/>
        </authorList>
    </citation>
    <scope>NUCLEOTIDE SEQUENCE</scope>
    <source>
        <strain evidence="2">JC732</strain>
    </source>
</reference>